<accession>A0A7D9IUU1</accession>
<keyword evidence="3" id="KW-1185">Reference proteome</keyword>
<protein>
    <submittedName>
        <fullName evidence="2">Uncharacterized protein</fullName>
    </submittedName>
</protein>
<evidence type="ECO:0000313" key="3">
    <source>
        <dbReference type="Proteomes" id="UP001152795"/>
    </source>
</evidence>
<feature type="compositionally biased region" description="Basic and acidic residues" evidence="1">
    <location>
        <begin position="129"/>
        <end position="164"/>
    </location>
</feature>
<dbReference type="Proteomes" id="UP001152795">
    <property type="component" value="Unassembled WGS sequence"/>
</dbReference>
<name>A0A7D9IUU1_PARCT</name>
<proteinExistence type="predicted"/>
<dbReference type="EMBL" id="CACRXK020010359">
    <property type="protein sequence ID" value="CAB4019224.1"/>
    <property type="molecule type" value="Genomic_DNA"/>
</dbReference>
<sequence length="170" mass="19604">MVQSIVTTCAVIYMMFQTSTLDERLEIELMDGPCHGCCSMKNDTVRAISNEPRLSEKLHKFSRAIRKYGIPKDVMKILHDAEHKIEQFESELKKYETVKLERVDELKRTVIEEDIAIDQELVPKSKPRWQPESKEPENPASKPDSKVDTNKRGTEIPNDVHNEIKLSVPI</sequence>
<evidence type="ECO:0000313" key="2">
    <source>
        <dbReference type="EMBL" id="CAB4019224.1"/>
    </source>
</evidence>
<feature type="region of interest" description="Disordered" evidence="1">
    <location>
        <begin position="121"/>
        <end position="170"/>
    </location>
</feature>
<gene>
    <name evidence="2" type="ORF">PACLA_8A087504</name>
</gene>
<dbReference type="OrthoDB" id="10460442at2759"/>
<comment type="caution">
    <text evidence="2">The sequence shown here is derived from an EMBL/GenBank/DDBJ whole genome shotgun (WGS) entry which is preliminary data.</text>
</comment>
<reference evidence="2" key="1">
    <citation type="submission" date="2020-04" db="EMBL/GenBank/DDBJ databases">
        <authorList>
            <person name="Alioto T."/>
            <person name="Alioto T."/>
            <person name="Gomez Garrido J."/>
        </authorList>
    </citation>
    <scope>NUCLEOTIDE SEQUENCE</scope>
    <source>
        <strain evidence="2">A484AB</strain>
    </source>
</reference>
<organism evidence="2 3">
    <name type="scientific">Paramuricea clavata</name>
    <name type="common">Red gorgonian</name>
    <name type="synonym">Violescent sea-whip</name>
    <dbReference type="NCBI Taxonomy" id="317549"/>
    <lineage>
        <taxon>Eukaryota</taxon>
        <taxon>Metazoa</taxon>
        <taxon>Cnidaria</taxon>
        <taxon>Anthozoa</taxon>
        <taxon>Octocorallia</taxon>
        <taxon>Malacalcyonacea</taxon>
        <taxon>Plexauridae</taxon>
        <taxon>Paramuricea</taxon>
    </lineage>
</organism>
<evidence type="ECO:0000256" key="1">
    <source>
        <dbReference type="SAM" id="MobiDB-lite"/>
    </source>
</evidence>
<dbReference type="AlphaFoldDB" id="A0A7D9IUU1"/>